<comment type="caution">
    <text evidence="1">The sequence shown here is derived from an EMBL/GenBank/DDBJ whole genome shotgun (WGS) entry which is preliminary data.</text>
</comment>
<gene>
    <name evidence="1" type="ORF">ACFFNX_43845</name>
</gene>
<reference evidence="1 2" key="1">
    <citation type="submission" date="2024-09" db="EMBL/GenBank/DDBJ databases">
        <authorList>
            <person name="Sun Q."/>
            <person name="Mori K."/>
        </authorList>
    </citation>
    <scope>NUCLEOTIDE SEQUENCE [LARGE SCALE GENOMIC DNA]</scope>
    <source>
        <strain evidence="1 2">TBRC 0563</strain>
    </source>
</reference>
<evidence type="ECO:0000313" key="2">
    <source>
        <dbReference type="Proteomes" id="UP001589627"/>
    </source>
</evidence>
<dbReference type="EMBL" id="JBHLZP010000636">
    <property type="protein sequence ID" value="MFB9839101.1"/>
    <property type="molecule type" value="Genomic_DNA"/>
</dbReference>
<organism evidence="1 2">
    <name type="scientific">Actinoallomurus acaciae</name>
    <dbReference type="NCBI Taxonomy" id="502577"/>
    <lineage>
        <taxon>Bacteria</taxon>
        <taxon>Bacillati</taxon>
        <taxon>Actinomycetota</taxon>
        <taxon>Actinomycetes</taxon>
        <taxon>Streptosporangiales</taxon>
        <taxon>Thermomonosporaceae</taxon>
        <taxon>Actinoallomurus</taxon>
    </lineage>
</organism>
<protein>
    <submittedName>
        <fullName evidence="1">Uncharacterized protein</fullName>
    </submittedName>
</protein>
<accession>A0ABV5YX53</accession>
<dbReference type="Proteomes" id="UP001589627">
    <property type="component" value="Unassembled WGS sequence"/>
</dbReference>
<dbReference type="RefSeq" id="WP_378212179.1">
    <property type="nucleotide sequence ID" value="NZ_JBHLZP010000636.1"/>
</dbReference>
<proteinExistence type="predicted"/>
<name>A0ABV5YX53_9ACTN</name>
<evidence type="ECO:0000313" key="1">
    <source>
        <dbReference type="EMBL" id="MFB9839101.1"/>
    </source>
</evidence>
<keyword evidence="2" id="KW-1185">Reference proteome</keyword>
<sequence>MDDDLSYSMEARVRVALSASAAQVSATAASLVPTHDESGCPRGELAELAGRLVDTAGEALTYAVSCERRRGTTWERIAEVLNEDVAAVRRRFEEPVARLDRNLVAAWLDPDRADPLPEGAGDPAGSAARLDEWLTGDARRDDAFWHHPDAEIREHPVGSGLTAMSPIEHYELLASASEMIDEDGHDREALISLHRRRIALLEWLLAEELLDPGIGEDVDEDTLRTLLRVARRRLARL</sequence>